<comment type="caution">
    <text evidence="2">The sequence shown here is derived from an EMBL/GenBank/DDBJ whole genome shotgun (WGS) entry which is preliminary data.</text>
</comment>
<protein>
    <submittedName>
        <fullName evidence="2">Polymer-forming cytoskeletal protein</fullName>
    </submittedName>
</protein>
<evidence type="ECO:0000313" key="3">
    <source>
        <dbReference type="Proteomes" id="UP000292884"/>
    </source>
</evidence>
<dbReference type="EMBL" id="SJSK01000001">
    <property type="protein sequence ID" value="TCC94447.1"/>
    <property type="molecule type" value="Genomic_DNA"/>
</dbReference>
<dbReference type="InterPro" id="IPR007607">
    <property type="entry name" value="BacA/B"/>
</dbReference>
<dbReference type="AlphaFoldDB" id="A0A4R0N4Y6"/>
<keyword evidence="3" id="KW-1185">Reference proteome</keyword>
<dbReference type="OrthoDB" id="5432602at2"/>
<evidence type="ECO:0000313" key="2">
    <source>
        <dbReference type="EMBL" id="TCC94447.1"/>
    </source>
</evidence>
<dbReference type="PANTHER" id="PTHR35024">
    <property type="entry name" value="HYPOTHETICAL CYTOSOLIC PROTEIN"/>
    <property type="match status" value="1"/>
</dbReference>
<evidence type="ECO:0000256" key="1">
    <source>
        <dbReference type="ARBA" id="ARBA00044755"/>
    </source>
</evidence>
<dbReference type="PANTHER" id="PTHR35024:SF4">
    <property type="entry name" value="POLYMER-FORMING CYTOSKELETAL PROTEIN"/>
    <property type="match status" value="1"/>
</dbReference>
<dbReference type="RefSeq" id="WP_131552306.1">
    <property type="nucleotide sequence ID" value="NZ_SJSK01000001.1"/>
</dbReference>
<dbReference type="Pfam" id="PF04519">
    <property type="entry name" value="Bactofilin"/>
    <property type="match status" value="1"/>
</dbReference>
<sequence>MFKRNKQTEHLDINQQEISTLIGIDITITGELIGNSVIRVDGKIFGNVKTDKGIVLGEQGVIEGNIDTKSAIIYGTVNGNVKVQQLEIKKTGKVNGDIKTETLEIELGANYNGKLEMKHLIKTEDKITLPKS</sequence>
<reference evidence="2 3" key="1">
    <citation type="submission" date="2019-02" db="EMBL/GenBank/DDBJ databases">
        <title>Pedobacter sp. RP-1-13 sp. nov., isolated from Arctic soil.</title>
        <authorList>
            <person name="Dahal R.H."/>
        </authorList>
    </citation>
    <scope>NUCLEOTIDE SEQUENCE [LARGE SCALE GENOMIC DNA]</scope>
    <source>
        <strain evidence="2 3">RP-1-13</strain>
    </source>
</reference>
<name>A0A4R0N4Y6_9SPHI</name>
<organism evidence="2 3">
    <name type="scientific">Pedobacter frigiditerrae</name>
    <dbReference type="NCBI Taxonomy" id="2530452"/>
    <lineage>
        <taxon>Bacteria</taxon>
        <taxon>Pseudomonadati</taxon>
        <taxon>Bacteroidota</taxon>
        <taxon>Sphingobacteriia</taxon>
        <taxon>Sphingobacteriales</taxon>
        <taxon>Sphingobacteriaceae</taxon>
        <taxon>Pedobacter</taxon>
    </lineage>
</organism>
<gene>
    <name evidence="2" type="ORF">EZ428_06655</name>
</gene>
<proteinExistence type="inferred from homology"/>
<comment type="similarity">
    <text evidence="1">Belongs to the bactofilin family.</text>
</comment>
<accession>A0A4R0N4Y6</accession>
<dbReference type="Proteomes" id="UP000292884">
    <property type="component" value="Unassembled WGS sequence"/>
</dbReference>